<keyword evidence="2" id="KW-0472">Membrane</keyword>
<accession>A0A937URH6</accession>
<gene>
    <name evidence="3" type="ORF">I7412_11415</name>
</gene>
<dbReference type="AlphaFoldDB" id="A0A937URH6"/>
<feature type="transmembrane region" description="Helical" evidence="2">
    <location>
        <begin position="32"/>
        <end position="49"/>
    </location>
</feature>
<keyword evidence="2" id="KW-0812">Transmembrane</keyword>
<evidence type="ECO:0000256" key="2">
    <source>
        <dbReference type="SAM" id="Phobius"/>
    </source>
</evidence>
<feature type="region of interest" description="Disordered" evidence="1">
    <location>
        <begin position="81"/>
        <end position="100"/>
    </location>
</feature>
<protein>
    <submittedName>
        <fullName evidence="3">Uncharacterized protein</fullName>
    </submittedName>
</protein>
<dbReference type="Proteomes" id="UP000604475">
    <property type="component" value="Unassembled WGS sequence"/>
</dbReference>
<organism evidence="3 4">
    <name type="scientific">Frankia nepalensis</name>
    <dbReference type="NCBI Taxonomy" id="1836974"/>
    <lineage>
        <taxon>Bacteria</taxon>
        <taxon>Bacillati</taxon>
        <taxon>Actinomycetota</taxon>
        <taxon>Actinomycetes</taxon>
        <taxon>Frankiales</taxon>
        <taxon>Frankiaceae</taxon>
        <taxon>Frankia</taxon>
    </lineage>
</organism>
<dbReference type="RefSeq" id="WP_203004959.1">
    <property type="nucleotide sequence ID" value="NZ_JADWYU010000082.1"/>
</dbReference>
<evidence type="ECO:0000313" key="4">
    <source>
        <dbReference type="Proteomes" id="UP000604475"/>
    </source>
</evidence>
<dbReference type="EMBL" id="JAEACQ010000163">
    <property type="protein sequence ID" value="MBL7627766.1"/>
    <property type="molecule type" value="Genomic_DNA"/>
</dbReference>
<sequence>MGIMMSLGFFGFGAVLAFAVRGDPPGLDLTTVGVIVMLVSAAGFATALYRDRWRRRLLEESVEQGMAPPIPLDDDELLIEPTSPLTVSPSTPVMRAEPGR</sequence>
<name>A0A937URH6_9ACTN</name>
<evidence type="ECO:0000313" key="3">
    <source>
        <dbReference type="EMBL" id="MBL7627766.1"/>
    </source>
</evidence>
<evidence type="ECO:0000256" key="1">
    <source>
        <dbReference type="SAM" id="MobiDB-lite"/>
    </source>
</evidence>
<reference evidence="3" key="1">
    <citation type="submission" date="2020-12" db="EMBL/GenBank/DDBJ databases">
        <title>Genomic characterization of non-nitrogen-fixing Frankia strains.</title>
        <authorList>
            <person name="Carlos-Shanley C."/>
            <person name="Guerra T."/>
            <person name="Hahn D."/>
        </authorList>
    </citation>
    <scope>NUCLEOTIDE SEQUENCE</scope>
    <source>
        <strain evidence="3">CN6</strain>
    </source>
</reference>
<keyword evidence="2" id="KW-1133">Transmembrane helix</keyword>
<comment type="caution">
    <text evidence="3">The sequence shown here is derived from an EMBL/GenBank/DDBJ whole genome shotgun (WGS) entry which is preliminary data.</text>
</comment>
<keyword evidence="4" id="KW-1185">Reference proteome</keyword>
<feature type="compositionally biased region" description="Low complexity" evidence="1">
    <location>
        <begin position="81"/>
        <end position="93"/>
    </location>
</feature>
<proteinExistence type="predicted"/>